<proteinExistence type="predicted"/>
<dbReference type="Proteomes" id="UP000271889">
    <property type="component" value="Unassembled WGS sequence"/>
</dbReference>
<organism evidence="3 4">
    <name type="scientific">Cylicostephanus goldi</name>
    <name type="common">Nematode worm</name>
    <dbReference type="NCBI Taxonomy" id="71465"/>
    <lineage>
        <taxon>Eukaryota</taxon>
        <taxon>Metazoa</taxon>
        <taxon>Ecdysozoa</taxon>
        <taxon>Nematoda</taxon>
        <taxon>Chromadorea</taxon>
        <taxon>Rhabditida</taxon>
        <taxon>Rhabditina</taxon>
        <taxon>Rhabditomorpha</taxon>
        <taxon>Strongyloidea</taxon>
        <taxon>Strongylidae</taxon>
        <taxon>Cylicostephanus</taxon>
    </lineage>
</organism>
<feature type="domain" description="DUF5641" evidence="2">
    <location>
        <begin position="31"/>
        <end position="124"/>
    </location>
</feature>
<keyword evidence="4" id="KW-1185">Reference proteome</keyword>
<dbReference type="EMBL" id="UYRV01022492">
    <property type="protein sequence ID" value="VDK71615.1"/>
    <property type="molecule type" value="Genomic_DNA"/>
</dbReference>
<evidence type="ECO:0000313" key="3">
    <source>
        <dbReference type="EMBL" id="VDK71615.1"/>
    </source>
</evidence>
<feature type="non-terminal residue" evidence="3">
    <location>
        <position position="251"/>
    </location>
</feature>
<feature type="compositionally biased region" description="Basic and acidic residues" evidence="1">
    <location>
        <begin position="153"/>
        <end position="166"/>
    </location>
</feature>
<dbReference type="AlphaFoldDB" id="A0A3P6SUV3"/>
<dbReference type="InterPro" id="IPR040676">
    <property type="entry name" value="DUF5641"/>
</dbReference>
<evidence type="ECO:0000256" key="1">
    <source>
        <dbReference type="SAM" id="MobiDB-lite"/>
    </source>
</evidence>
<dbReference type="OrthoDB" id="5868911at2759"/>
<accession>A0A3P6SUV3</accession>
<evidence type="ECO:0000313" key="4">
    <source>
        <dbReference type="Proteomes" id="UP000271889"/>
    </source>
</evidence>
<name>A0A3P6SUV3_CYLGO</name>
<reference evidence="3 4" key="1">
    <citation type="submission" date="2018-11" db="EMBL/GenBank/DDBJ databases">
        <authorList>
            <consortium name="Pathogen Informatics"/>
        </authorList>
    </citation>
    <scope>NUCLEOTIDE SEQUENCE [LARGE SCALE GENOMIC DNA]</scope>
</reference>
<evidence type="ECO:0000259" key="2">
    <source>
        <dbReference type="Pfam" id="PF18701"/>
    </source>
</evidence>
<sequence>MAPHNIDKDDEDYIEVLTTKEETIQKLRSTIKYLDNLWSLWTAQYILELRNFHQKRIRQKSFTRKIPAKGEVVLIMDENTKRGSWPMGIIEAVKYDPDGEIREVTLRTAQRATLTRSINMLVPLELDSENKKVQSSAQTDESLPNDEGNVDTGEPKSNEEDQEHAMRSSLPRKAKENVHYVYNTTMTVLFLFPHQAKAQKTPVTSIKTECILGGVNIYGVGTAQRLQICGEHHCVEINDPKDNVTIQFPPE</sequence>
<protein>
    <recommendedName>
        <fullName evidence="2">DUF5641 domain-containing protein</fullName>
    </recommendedName>
</protein>
<dbReference type="PANTHER" id="PTHR47331">
    <property type="entry name" value="PHD-TYPE DOMAIN-CONTAINING PROTEIN"/>
    <property type="match status" value="1"/>
</dbReference>
<feature type="compositionally biased region" description="Polar residues" evidence="1">
    <location>
        <begin position="133"/>
        <end position="142"/>
    </location>
</feature>
<dbReference type="Pfam" id="PF18701">
    <property type="entry name" value="DUF5641"/>
    <property type="match status" value="1"/>
</dbReference>
<feature type="region of interest" description="Disordered" evidence="1">
    <location>
        <begin position="129"/>
        <end position="172"/>
    </location>
</feature>
<gene>
    <name evidence="3" type="ORF">CGOC_LOCUS6748</name>
</gene>